<feature type="region of interest" description="Disordered" evidence="6">
    <location>
        <begin position="1"/>
        <end position="25"/>
    </location>
</feature>
<feature type="compositionally biased region" description="Basic and acidic residues" evidence="6">
    <location>
        <begin position="96"/>
        <end position="106"/>
    </location>
</feature>
<keyword evidence="9" id="KW-1185">Reference proteome</keyword>
<feature type="compositionally biased region" description="Basic and acidic residues" evidence="6">
    <location>
        <begin position="1"/>
        <end position="18"/>
    </location>
</feature>
<dbReference type="Pfam" id="PF09667">
    <property type="entry name" value="DUF2028"/>
    <property type="match status" value="2"/>
</dbReference>
<proteinExistence type="predicted"/>
<evidence type="ECO:0000256" key="2">
    <source>
        <dbReference type="ARBA" id="ARBA00023015"/>
    </source>
</evidence>
<accession>A0A8C8T7T8</accession>
<organism evidence="8 9">
    <name type="scientific">Peromyscus maniculatus bairdii</name>
    <name type="common">Prairie deer mouse</name>
    <dbReference type="NCBI Taxonomy" id="230844"/>
    <lineage>
        <taxon>Eukaryota</taxon>
        <taxon>Metazoa</taxon>
        <taxon>Chordata</taxon>
        <taxon>Craniata</taxon>
        <taxon>Vertebrata</taxon>
        <taxon>Euteleostomi</taxon>
        <taxon>Mammalia</taxon>
        <taxon>Eutheria</taxon>
        <taxon>Euarchontoglires</taxon>
        <taxon>Glires</taxon>
        <taxon>Rodentia</taxon>
        <taxon>Myomorpha</taxon>
        <taxon>Muroidea</taxon>
        <taxon>Cricetidae</taxon>
        <taxon>Neotominae</taxon>
        <taxon>Peromyscus</taxon>
    </lineage>
</organism>
<keyword evidence="1" id="KW-0597">Phosphoprotein</keyword>
<dbReference type="InterPro" id="IPR052412">
    <property type="entry name" value="CC-Dev_Transcription_Reg"/>
</dbReference>
<dbReference type="Proteomes" id="UP000694547">
    <property type="component" value="Chromosome 12"/>
</dbReference>
<evidence type="ECO:0000256" key="5">
    <source>
        <dbReference type="ARBA" id="ARBA00023242"/>
    </source>
</evidence>
<feature type="domain" description="DUF2028" evidence="7">
    <location>
        <begin position="110"/>
        <end position="139"/>
    </location>
</feature>
<feature type="compositionally biased region" description="Basic and acidic residues" evidence="6">
    <location>
        <begin position="762"/>
        <end position="772"/>
    </location>
</feature>
<evidence type="ECO:0000313" key="9">
    <source>
        <dbReference type="Proteomes" id="UP000694547"/>
    </source>
</evidence>
<evidence type="ECO:0000256" key="4">
    <source>
        <dbReference type="ARBA" id="ARBA00023163"/>
    </source>
</evidence>
<feature type="region of interest" description="Disordered" evidence="6">
    <location>
        <begin position="603"/>
        <end position="659"/>
    </location>
</feature>
<dbReference type="AlphaFoldDB" id="A0A8C8T7T8"/>
<dbReference type="GeneTree" id="ENSGT00940000158592"/>
<feature type="region of interest" description="Disordered" evidence="6">
    <location>
        <begin position="66"/>
        <end position="106"/>
    </location>
</feature>
<evidence type="ECO:0000256" key="6">
    <source>
        <dbReference type="SAM" id="MobiDB-lite"/>
    </source>
</evidence>
<sequence>MKGSNRNKDHSTEGEGAGKRPKRKCLQWHPLLAKKLLDFSEEEEEDEEEEDIDKYKDAFMKANPGYRWCPTTNKPVKSPTPTVNPRKKLWAFPSDSSRDLPTPKKAKTEEIPQLNFGMADPTQMGGLSMLLLAGEHALGTAEISSRTSQPDGPSKQCQASALFQFAEISSSTSQLGGAEPVKRCGNSALFQLAEMCLASEGMKMEETKLIKSKESDGGRIKEMEKGKEERDIKLEKNNESGFQKEVEFEKSSKENIRESKDLRHFEELQMDNVMAIKMEDPKEIRKESEDDQKYGHFPDFSYSASSKIIISDVPNRKDHMCHPHGIMIIEDPTTLNKPEKIKKKKKKNKLDRHGNDKSTPKKTCKKRQSSESDIESVMYTIEAVAKGDWGVDKLGETPRKKARPSSGKGGILDAKPPKKKVKSKEKKVSKEKCSDITKESRPPDFLNISASKNAPGEVPEGIKAEPLTPTEDALPPSLPGQAKPEDSDCHRKTETCGSRKSERSCKGALYKTLVSEGMLTSLRANVDRGKRSSGKGNSSDHEGCWSEESWTFNQSGTSGSKKFKKKLREDSFLGSAKLDEEFEKKFNSLPQYSPLTFDRKCVSIPRKKKKTGNMSSESTKTSKGPFQSQKKNLFHKIVSKYKHKKEKPNVPEQGSGDKWSHKQFFLDSIHPTEAIFSEDKNTTEPAYKVKNALSIPNTAEPAAMQEPLVGSQKRKARKTKITHLVRTADGRVSPAGGTLDDKPKEQLQRSLPRVTETYCGDDCPHNTVEEPRSTTPEMPAVSAFFSLAALAEVAAMENVHRGQRSTPLTHDGQPKEMPQAPVLISCADQ</sequence>
<protein>
    <submittedName>
        <fullName evidence="8">Bobby sox HMG box containing</fullName>
    </submittedName>
</protein>
<feature type="compositionally biased region" description="Polar residues" evidence="6">
    <location>
        <begin position="612"/>
        <end position="631"/>
    </location>
</feature>
<name>A0A8C8T7T8_PERMB</name>
<keyword evidence="5" id="KW-0539">Nucleus</keyword>
<dbReference type="PANTHER" id="PTHR13059:SF10">
    <property type="entry name" value="HMG BOX TRANSCRIPTION FACTOR BBX"/>
    <property type="match status" value="1"/>
</dbReference>
<evidence type="ECO:0000313" key="8">
    <source>
        <dbReference type="Ensembl" id="ENSPEMP00000004742.1"/>
    </source>
</evidence>
<evidence type="ECO:0000256" key="3">
    <source>
        <dbReference type="ARBA" id="ARBA00023125"/>
    </source>
</evidence>
<dbReference type="Ensembl" id="ENSPEMT00000008490.2">
    <property type="protein sequence ID" value="ENSPEMP00000004742.1"/>
    <property type="gene ID" value="ENSPEMG00000007033.2"/>
</dbReference>
<feature type="compositionally biased region" description="Basic residues" evidence="6">
    <location>
        <begin position="632"/>
        <end position="646"/>
    </location>
</feature>
<keyword evidence="4" id="KW-0804">Transcription</keyword>
<dbReference type="InterPro" id="IPR019102">
    <property type="entry name" value="TF_HMG_box_BBX_DUF2028"/>
</dbReference>
<feature type="compositionally biased region" description="Polar residues" evidence="6">
    <location>
        <begin position="70"/>
        <end position="83"/>
    </location>
</feature>
<feature type="domain" description="DUF2028" evidence="7">
    <location>
        <begin position="141"/>
        <end position="210"/>
    </location>
</feature>
<dbReference type="GO" id="GO:0000981">
    <property type="term" value="F:DNA-binding transcription factor activity, RNA polymerase II-specific"/>
    <property type="evidence" value="ECO:0007669"/>
    <property type="project" value="TreeGrafter"/>
</dbReference>
<reference evidence="8" key="3">
    <citation type="submission" date="2025-09" db="UniProtKB">
        <authorList>
            <consortium name="Ensembl"/>
        </authorList>
    </citation>
    <scope>IDENTIFICATION</scope>
</reference>
<reference evidence="8" key="2">
    <citation type="submission" date="2025-08" db="UniProtKB">
        <authorList>
            <consortium name="Ensembl"/>
        </authorList>
    </citation>
    <scope>IDENTIFICATION</scope>
</reference>
<feature type="region of interest" description="Disordered" evidence="6">
    <location>
        <begin position="323"/>
        <end position="376"/>
    </location>
</feature>
<dbReference type="GO" id="GO:0000977">
    <property type="term" value="F:RNA polymerase II transcription regulatory region sequence-specific DNA binding"/>
    <property type="evidence" value="ECO:0007669"/>
    <property type="project" value="TreeGrafter"/>
</dbReference>
<feature type="region of interest" description="Disordered" evidence="6">
    <location>
        <begin position="799"/>
        <end position="829"/>
    </location>
</feature>
<evidence type="ECO:0000259" key="7">
    <source>
        <dbReference type="Pfam" id="PF09667"/>
    </source>
</evidence>
<feature type="compositionally biased region" description="Basic residues" evidence="6">
    <location>
        <begin position="712"/>
        <end position="723"/>
    </location>
</feature>
<feature type="region of interest" description="Disordered" evidence="6">
    <location>
        <begin position="701"/>
        <end position="775"/>
    </location>
</feature>
<keyword evidence="3" id="KW-0238">DNA-binding</keyword>
<feature type="region of interest" description="Disordered" evidence="6">
    <location>
        <begin position="388"/>
        <end position="504"/>
    </location>
</feature>
<feature type="compositionally biased region" description="Basic and acidic residues" evidence="6">
    <location>
        <begin position="389"/>
        <end position="399"/>
    </location>
</feature>
<feature type="region of interest" description="Disordered" evidence="6">
    <location>
        <begin position="520"/>
        <end position="565"/>
    </location>
</feature>
<feature type="compositionally biased region" description="Polar residues" evidence="6">
    <location>
        <begin position="548"/>
        <end position="560"/>
    </location>
</feature>
<feature type="compositionally biased region" description="Basic and acidic residues" evidence="6">
    <location>
        <begin position="483"/>
        <end position="504"/>
    </location>
</feature>
<evidence type="ECO:0000256" key="1">
    <source>
        <dbReference type="ARBA" id="ARBA00022553"/>
    </source>
</evidence>
<dbReference type="GO" id="GO:0005634">
    <property type="term" value="C:nucleus"/>
    <property type="evidence" value="ECO:0007669"/>
    <property type="project" value="TreeGrafter"/>
</dbReference>
<keyword evidence="2" id="KW-0805">Transcription regulation</keyword>
<reference evidence="8 9" key="1">
    <citation type="submission" date="2018-10" db="EMBL/GenBank/DDBJ databases">
        <title>Improved assembly of the deer mouse Peromyscus maniculatus genome.</title>
        <authorList>
            <person name="Lassance J.-M."/>
            <person name="Hoekstra H.E."/>
        </authorList>
    </citation>
    <scope>NUCLEOTIDE SEQUENCE [LARGE SCALE GENOMIC DNA]</scope>
</reference>
<feature type="compositionally biased region" description="Basic and acidic residues" evidence="6">
    <location>
        <begin position="426"/>
        <end position="442"/>
    </location>
</feature>
<dbReference type="PANTHER" id="PTHR13059">
    <property type="entry name" value="HMG-BOX TRANSCRIPTION FACTOR BBX"/>
    <property type="match status" value="1"/>
</dbReference>
<feature type="compositionally biased region" description="Basic residues" evidence="6">
    <location>
        <begin position="340"/>
        <end position="350"/>
    </location>
</feature>